<evidence type="ECO:0000313" key="1">
    <source>
        <dbReference type="EMBL" id="NIY73270.1"/>
    </source>
</evidence>
<dbReference type="SUPFAM" id="SSF52540">
    <property type="entry name" value="P-loop containing nucleoside triphosphate hydrolases"/>
    <property type="match status" value="1"/>
</dbReference>
<reference evidence="1 2" key="1">
    <citation type="submission" date="2020-03" db="EMBL/GenBank/DDBJ databases">
        <title>Bacterial isolates of synthetic phycosphere.</title>
        <authorList>
            <person name="Fu H."/>
            <person name="Moran M.A."/>
        </authorList>
    </citation>
    <scope>NUCLEOTIDE SEQUENCE [LARGE SCALE GENOMIC DNA]</scope>
    <source>
        <strain evidence="1 2">HF1</strain>
    </source>
</reference>
<evidence type="ECO:0000313" key="2">
    <source>
        <dbReference type="Proteomes" id="UP000709466"/>
    </source>
</evidence>
<dbReference type="Gene3D" id="3.40.50.300">
    <property type="entry name" value="P-loop containing nucleotide triphosphate hydrolases"/>
    <property type="match status" value="1"/>
</dbReference>
<sequence>MEKFKNLWFGDYSGLKEYNRDPEAFIKSFIDPDGFSMNSLRNSQNFVLIGRKGTGKSSCCLSLSHAKRLKGYNTTFYNFSEEVGRSELKEAVHTQNIDLKSIDTTKLFESILEAYDFRDMWKRKVLHRIALDLPGSSTFKSWVTSIDLSENGIADGLERGLNLPLPEPAKSILGTVWHGANKIKANSKISLKDFVSIGFDLLFQCHPDVRHYFFFDELNLSHSKSKTDEYNTYLALIYDIVRATDELNDLFVRKKVDVHVICSLRPEIRNAIIRRDSEMQKVIESCHVNLSWPSREGVDNPLMTLLRKKMENSGYGEDFLQALPEEVYSLVAKKKIEFHKFFLNITWYRPRDVIRILKTYQTTNGGQTILFNKGDDQVRFLKEYSRISIQDISAELEVKYSRSEIDRVTSLIRQPNYENADDLKDSFAVLERKFDLDELLKDLFEAGVIFNYEVINGHPRVFASYRDDANLIPDMGITIHRGLQQSLGIF</sequence>
<name>A0ABX0W0Q9_9RHOB</name>
<dbReference type="Proteomes" id="UP000709466">
    <property type="component" value="Unassembled WGS sequence"/>
</dbReference>
<dbReference type="EMBL" id="JAATOP010000008">
    <property type="protein sequence ID" value="NIY73270.1"/>
    <property type="molecule type" value="Genomic_DNA"/>
</dbReference>
<keyword evidence="2" id="KW-1185">Reference proteome</keyword>
<protein>
    <recommendedName>
        <fullName evidence="3">ATPase</fullName>
    </recommendedName>
</protein>
<accession>A0ABX0W0Q9</accession>
<organism evidence="1 2">
    <name type="scientific">Marivivens donghaensis</name>
    <dbReference type="NCBI Taxonomy" id="1699413"/>
    <lineage>
        <taxon>Bacteria</taxon>
        <taxon>Pseudomonadati</taxon>
        <taxon>Pseudomonadota</taxon>
        <taxon>Alphaproteobacteria</taxon>
        <taxon>Rhodobacterales</taxon>
        <taxon>Paracoccaceae</taxon>
        <taxon>Marivivens group</taxon>
        <taxon>Marivivens</taxon>
    </lineage>
</organism>
<proteinExistence type="predicted"/>
<gene>
    <name evidence="1" type="ORF">HCZ30_12620</name>
</gene>
<comment type="caution">
    <text evidence="1">The sequence shown here is derived from an EMBL/GenBank/DDBJ whole genome shotgun (WGS) entry which is preliminary data.</text>
</comment>
<dbReference type="RefSeq" id="WP_167638654.1">
    <property type="nucleotide sequence ID" value="NZ_JAATOP010000008.1"/>
</dbReference>
<dbReference type="InterPro" id="IPR027417">
    <property type="entry name" value="P-loop_NTPase"/>
</dbReference>
<dbReference type="NCBIfam" id="NF047389">
    <property type="entry name" value="ATPase_Sll1717"/>
    <property type="match status" value="1"/>
</dbReference>
<evidence type="ECO:0008006" key="3">
    <source>
        <dbReference type="Google" id="ProtNLM"/>
    </source>
</evidence>
<dbReference type="InterPro" id="IPR059206">
    <property type="entry name" value="Sll1717-like"/>
</dbReference>